<dbReference type="GO" id="GO:0015026">
    <property type="term" value="F:coreceptor activity"/>
    <property type="evidence" value="ECO:0007669"/>
    <property type="project" value="InterPro"/>
</dbReference>
<dbReference type="InterPro" id="IPR038126">
    <property type="entry name" value="RAMP_sf"/>
</dbReference>
<evidence type="ECO:0000256" key="5">
    <source>
        <dbReference type="ARBA" id="ARBA00022692"/>
    </source>
</evidence>
<dbReference type="Ensembl" id="ENSPNYT00000027669.1">
    <property type="protein sequence ID" value="ENSPNYP00000027008.1"/>
    <property type="gene ID" value="ENSPNYG00000020379.1"/>
</dbReference>
<dbReference type="InterPro" id="IPR006985">
    <property type="entry name" value="RAMP"/>
</dbReference>
<evidence type="ECO:0000256" key="11">
    <source>
        <dbReference type="SAM" id="Phobius"/>
    </source>
</evidence>
<dbReference type="GO" id="GO:0032870">
    <property type="term" value="P:cellular response to hormone stimulus"/>
    <property type="evidence" value="ECO:0007669"/>
    <property type="project" value="TreeGrafter"/>
</dbReference>
<sequence length="201" mass="23100">MILYLLLPAFVLGTVTSQSANSTVGQLDEVGRNQTFNSTLKPKNVTSTFYEEKKWVEDKLQSNQGSVITEDEESFQDEENKITGENCDWKSLQFLSSTYCGENFHQDMWNIGRDNWCVQERFIRAYSDLTHCVEFLANITSCFFPNPDIQDFFIDIHLKFFQNCTNENDPMTEDAPQKVVIGLTLLSVSFIPIMVYLVARS</sequence>
<evidence type="ECO:0000256" key="6">
    <source>
        <dbReference type="ARBA" id="ARBA00022729"/>
    </source>
</evidence>
<dbReference type="PANTHER" id="PTHR14076:SF9">
    <property type="entry name" value="RECEPTOR ACTIVITY-MODIFYING PROTEIN 2"/>
    <property type="match status" value="1"/>
</dbReference>
<dbReference type="GO" id="GO:0006816">
    <property type="term" value="P:calcium ion transport"/>
    <property type="evidence" value="ECO:0007669"/>
    <property type="project" value="TreeGrafter"/>
</dbReference>
<keyword evidence="3" id="KW-0813">Transport</keyword>
<evidence type="ECO:0000256" key="4">
    <source>
        <dbReference type="ARBA" id="ARBA00022475"/>
    </source>
</evidence>
<protein>
    <submittedName>
        <fullName evidence="13">Uncharacterized protein</fullName>
    </submittedName>
</protein>
<evidence type="ECO:0000256" key="3">
    <source>
        <dbReference type="ARBA" id="ARBA00022448"/>
    </source>
</evidence>
<dbReference type="AlphaFoldDB" id="A0A3B4GVJ3"/>
<dbReference type="GO" id="GO:0031623">
    <property type="term" value="P:receptor internalization"/>
    <property type="evidence" value="ECO:0007669"/>
    <property type="project" value="TreeGrafter"/>
</dbReference>
<feature type="transmembrane region" description="Helical" evidence="11">
    <location>
        <begin position="179"/>
        <end position="199"/>
    </location>
</feature>
<evidence type="ECO:0000256" key="2">
    <source>
        <dbReference type="ARBA" id="ARBA00007087"/>
    </source>
</evidence>
<keyword evidence="6 12" id="KW-0732">Signal</keyword>
<evidence type="ECO:0000256" key="9">
    <source>
        <dbReference type="ARBA" id="ARBA00023157"/>
    </source>
</evidence>
<proteinExistence type="inferred from homology"/>
<dbReference type="Gene3D" id="1.10.150.510">
    <property type="entry name" value="Receptor activity modifying family"/>
    <property type="match status" value="1"/>
</dbReference>
<keyword evidence="4" id="KW-1003">Cell membrane</keyword>
<keyword evidence="10" id="KW-0675">Receptor</keyword>
<evidence type="ECO:0000256" key="1">
    <source>
        <dbReference type="ARBA" id="ARBA00004251"/>
    </source>
</evidence>
<name>A0A3B4GVJ3_9CICH</name>
<feature type="signal peptide" evidence="12">
    <location>
        <begin position="1"/>
        <end position="17"/>
    </location>
</feature>
<keyword evidence="5 11" id="KW-0812">Transmembrane</keyword>
<dbReference type="GO" id="GO:0007186">
    <property type="term" value="P:G protein-coupled receptor signaling pathway"/>
    <property type="evidence" value="ECO:0007669"/>
    <property type="project" value="TreeGrafter"/>
</dbReference>
<keyword evidence="9" id="KW-1015">Disulfide bond</keyword>
<accession>A0A3B4GVJ3</accession>
<dbReference type="Ensembl" id="ENSPNYT00000027676.1">
    <property type="protein sequence ID" value="ENSPNYP00000027015.1"/>
    <property type="gene ID" value="ENSPNYG00000020379.1"/>
</dbReference>
<evidence type="ECO:0000256" key="7">
    <source>
        <dbReference type="ARBA" id="ARBA00022989"/>
    </source>
</evidence>
<dbReference type="GO" id="GO:0043235">
    <property type="term" value="C:receptor complex"/>
    <property type="evidence" value="ECO:0007669"/>
    <property type="project" value="TreeGrafter"/>
</dbReference>
<dbReference type="GO" id="GO:0001525">
    <property type="term" value="P:angiogenesis"/>
    <property type="evidence" value="ECO:0007669"/>
    <property type="project" value="TreeGrafter"/>
</dbReference>
<organism evidence="13">
    <name type="scientific">Pundamilia nyererei</name>
    <dbReference type="NCBI Taxonomy" id="303518"/>
    <lineage>
        <taxon>Eukaryota</taxon>
        <taxon>Metazoa</taxon>
        <taxon>Chordata</taxon>
        <taxon>Craniata</taxon>
        <taxon>Vertebrata</taxon>
        <taxon>Euteleostomi</taxon>
        <taxon>Actinopterygii</taxon>
        <taxon>Neopterygii</taxon>
        <taxon>Teleostei</taxon>
        <taxon>Neoteleostei</taxon>
        <taxon>Acanthomorphata</taxon>
        <taxon>Ovalentaria</taxon>
        <taxon>Cichlomorphae</taxon>
        <taxon>Cichliformes</taxon>
        <taxon>Cichlidae</taxon>
        <taxon>African cichlids</taxon>
        <taxon>Pseudocrenilabrinae</taxon>
        <taxon>Haplochromini</taxon>
        <taxon>Pundamilia</taxon>
    </lineage>
</organism>
<dbReference type="GO" id="GO:0009986">
    <property type="term" value="C:cell surface"/>
    <property type="evidence" value="ECO:0007669"/>
    <property type="project" value="TreeGrafter"/>
</dbReference>
<dbReference type="GO" id="GO:0006886">
    <property type="term" value="P:intracellular protein transport"/>
    <property type="evidence" value="ECO:0007669"/>
    <property type="project" value="InterPro"/>
</dbReference>
<reference evidence="13" key="1">
    <citation type="submission" date="2023-09" db="UniProtKB">
        <authorList>
            <consortium name="Ensembl"/>
        </authorList>
    </citation>
    <scope>IDENTIFICATION</scope>
</reference>
<dbReference type="STRING" id="303518.ENSPNYP00000027008"/>
<dbReference type="GO" id="GO:0008277">
    <property type="term" value="P:regulation of G protein-coupled receptor signaling pathway"/>
    <property type="evidence" value="ECO:0007669"/>
    <property type="project" value="InterPro"/>
</dbReference>
<dbReference type="GO" id="GO:0072659">
    <property type="term" value="P:protein localization to plasma membrane"/>
    <property type="evidence" value="ECO:0007669"/>
    <property type="project" value="TreeGrafter"/>
</dbReference>
<keyword evidence="8 11" id="KW-0472">Membrane</keyword>
<keyword evidence="7 11" id="KW-1133">Transmembrane helix</keyword>
<dbReference type="Pfam" id="PF04901">
    <property type="entry name" value="RAMP"/>
    <property type="match status" value="1"/>
</dbReference>
<comment type="similarity">
    <text evidence="2">Belongs to the RAMP family.</text>
</comment>
<comment type="subcellular location">
    <subcellularLocation>
        <location evidence="1">Cell membrane</location>
        <topology evidence="1">Single-pass type I membrane protein</topology>
    </subcellularLocation>
</comment>
<dbReference type="GeneTree" id="ENSGT00940000168205"/>
<evidence type="ECO:0000256" key="8">
    <source>
        <dbReference type="ARBA" id="ARBA00023136"/>
    </source>
</evidence>
<evidence type="ECO:0000256" key="12">
    <source>
        <dbReference type="SAM" id="SignalP"/>
    </source>
</evidence>
<dbReference type="GO" id="GO:0005886">
    <property type="term" value="C:plasma membrane"/>
    <property type="evidence" value="ECO:0007669"/>
    <property type="project" value="UniProtKB-SubCell"/>
</dbReference>
<feature type="chain" id="PRO_5043168072" evidence="12">
    <location>
        <begin position="18"/>
        <end position="201"/>
    </location>
</feature>
<dbReference type="PANTHER" id="PTHR14076">
    <property type="entry name" value="RECEPTOR ACTIVITY MODIFYING PROTEIN RAMP"/>
    <property type="match status" value="1"/>
</dbReference>
<evidence type="ECO:0000256" key="10">
    <source>
        <dbReference type="ARBA" id="ARBA00023170"/>
    </source>
</evidence>
<evidence type="ECO:0000313" key="13">
    <source>
        <dbReference type="Ensembl" id="ENSPNYP00000027015.1"/>
    </source>
</evidence>